<dbReference type="InterPro" id="IPR034660">
    <property type="entry name" value="DinB/YfiT-like"/>
</dbReference>
<evidence type="ECO:0000259" key="3">
    <source>
        <dbReference type="Pfam" id="PF11716"/>
    </source>
</evidence>
<dbReference type="GO" id="GO:0005886">
    <property type="term" value="C:plasma membrane"/>
    <property type="evidence" value="ECO:0007669"/>
    <property type="project" value="TreeGrafter"/>
</dbReference>
<dbReference type="PANTHER" id="PTHR40758">
    <property type="entry name" value="CONSERVED PROTEIN"/>
    <property type="match status" value="1"/>
</dbReference>
<dbReference type="NCBIfam" id="TIGR03083">
    <property type="entry name" value="maleylpyruvate isomerase family mycothiol-dependent enzyme"/>
    <property type="match status" value="1"/>
</dbReference>
<feature type="region of interest" description="Disordered" evidence="1">
    <location>
        <begin position="1"/>
        <end position="22"/>
    </location>
</feature>
<dbReference type="InterPro" id="IPR010872">
    <property type="entry name" value="MDMPI_C-term_domain"/>
</dbReference>
<dbReference type="GO" id="GO:0046872">
    <property type="term" value="F:metal ion binding"/>
    <property type="evidence" value="ECO:0007669"/>
    <property type="project" value="InterPro"/>
</dbReference>
<dbReference type="AlphaFoldDB" id="A0A542ZUW7"/>
<name>A0A542ZUW7_RARFA</name>
<feature type="domain" description="Mycothiol-dependent maleylpyruvate isomerase metal-binding" evidence="3">
    <location>
        <begin position="36"/>
        <end position="148"/>
    </location>
</feature>
<dbReference type="InterPro" id="IPR017517">
    <property type="entry name" value="Maleyloyr_isom"/>
</dbReference>
<dbReference type="OrthoDB" id="3671213at2"/>
<comment type="caution">
    <text evidence="4">The sequence shown here is derived from an EMBL/GenBank/DDBJ whole genome shotgun (WGS) entry which is preliminary data.</text>
</comment>
<gene>
    <name evidence="4" type="ORF">FB461_0656</name>
</gene>
<feature type="domain" description="MDMPI C-terminal" evidence="2">
    <location>
        <begin position="164"/>
        <end position="248"/>
    </location>
</feature>
<dbReference type="SUPFAM" id="SSF109854">
    <property type="entry name" value="DinB/YfiT-like putative metalloenzymes"/>
    <property type="match status" value="1"/>
</dbReference>
<dbReference type="Proteomes" id="UP000315389">
    <property type="component" value="Unassembled WGS sequence"/>
</dbReference>
<evidence type="ECO:0000256" key="1">
    <source>
        <dbReference type="SAM" id="MobiDB-lite"/>
    </source>
</evidence>
<protein>
    <submittedName>
        <fullName evidence="4">Uncharacterized protein (TIGR03083 family)</fullName>
    </submittedName>
</protein>
<keyword evidence="5" id="KW-1185">Reference proteome</keyword>
<proteinExistence type="predicted"/>
<evidence type="ECO:0000313" key="4">
    <source>
        <dbReference type="EMBL" id="TQL64165.1"/>
    </source>
</evidence>
<dbReference type="Pfam" id="PF11716">
    <property type="entry name" value="MDMPI_N"/>
    <property type="match status" value="1"/>
</dbReference>
<sequence>MSYPADGLGNEQAATDNGHMPPRAADYPEILTRLQAEFAGLLETTDPETPVTTCAPWRVADLALHLGGVHIWAAAMMLGVDLAMDDPVRPRSRPVIDRFYRGAAGMLTESIATIDPAAPALTLVGPGPAGFWHRRQVHETLIHLWDLANCSGAPIHAVTATMWADCADEVLTVMAPRQVRLGRMPDAFGALRLSAIDTGDNWTWSARPDQVPEAEISGTAESLALLLWRRLPIDSSGISVAGDEEAARRFAALPLTP</sequence>
<dbReference type="RefSeq" id="WP_142118910.1">
    <property type="nucleotide sequence ID" value="NZ_BAAASV010000003.1"/>
</dbReference>
<dbReference type="InterPro" id="IPR024344">
    <property type="entry name" value="MDMPI_metal-binding"/>
</dbReference>
<evidence type="ECO:0000313" key="5">
    <source>
        <dbReference type="Proteomes" id="UP000315389"/>
    </source>
</evidence>
<reference evidence="4 5" key="1">
    <citation type="submission" date="2019-06" db="EMBL/GenBank/DDBJ databases">
        <title>Sequencing the genomes of 1000 actinobacteria strains.</title>
        <authorList>
            <person name="Klenk H.-P."/>
        </authorList>
    </citation>
    <scope>NUCLEOTIDE SEQUENCE [LARGE SCALE GENOMIC DNA]</scope>
    <source>
        <strain evidence="4 5">DSM 4813</strain>
    </source>
</reference>
<accession>A0A542ZUW7</accession>
<dbReference type="EMBL" id="VFOS01000001">
    <property type="protein sequence ID" value="TQL64165.1"/>
    <property type="molecule type" value="Genomic_DNA"/>
</dbReference>
<dbReference type="PANTHER" id="PTHR40758:SF1">
    <property type="entry name" value="CONSERVED PROTEIN"/>
    <property type="match status" value="1"/>
</dbReference>
<organism evidence="4 5">
    <name type="scientific">Rarobacter faecitabidus</name>
    <dbReference type="NCBI Taxonomy" id="13243"/>
    <lineage>
        <taxon>Bacteria</taxon>
        <taxon>Bacillati</taxon>
        <taxon>Actinomycetota</taxon>
        <taxon>Actinomycetes</taxon>
        <taxon>Micrococcales</taxon>
        <taxon>Rarobacteraceae</taxon>
        <taxon>Rarobacter</taxon>
    </lineage>
</organism>
<dbReference type="Pfam" id="PF07398">
    <property type="entry name" value="MDMPI_C"/>
    <property type="match status" value="1"/>
</dbReference>
<evidence type="ECO:0000259" key="2">
    <source>
        <dbReference type="Pfam" id="PF07398"/>
    </source>
</evidence>